<name>A0A0B7AAZ3_9EUPU</name>
<feature type="region of interest" description="Disordered" evidence="1">
    <location>
        <begin position="34"/>
        <end position="60"/>
    </location>
</feature>
<dbReference type="EMBL" id="HACG01030962">
    <property type="protein sequence ID" value="CEK77827.1"/>
    <property type="molecule type" value="Transcribed_RNA"/>
</dbReference>
<evidence type="ECO:0000256" key="1">
    <source>
        <dbReference type="SAM" id="MobiDB-lite"/>
    </source>
</evidence>
<feature type="compositionally biased region" description="Polar residues" evidence="1">
    <location>
        <begin position="49"/>
        <end position="60"/>
    </location>
</feature>
<evidence type="ECO:0000313" key="2">
    <source>
        <dbReference type="EMBL" id="CEK77825.1"/>
    </source>
</evidence>
<dbReference type="EMBL" id="HACG01030961">
    <property type="protein sequence ID" value="CEK77826.1"/>
    <property type="molecule type" value="Transcribed_RNA"/>
</dbReference>
<evidence type="ECO:0000313" key="5">
    <source>
        <dbReference type="EMBL" id="CEK77828.1"/>
    </source>
</evidence>
<dbReference type="EMBL" id="HACG01030963">
    <property type="protein sequence ID" value="CEK77828.1"/>
    <property type="molecule type" value="Transcribed_RNA"/>
</dbReference>
<protein>
    <submittedName>
        <fullName evidence="4">Uncharacterized protein</fullName>
    </submittedName>
</protein>
<reference evidence="4" key="1">
    <citation type="submission" date="2014-12" db="EMBL/GenBank/DDBJ databases">
        <title>Insight into the proteome of Arion vulgaris.</title>
        <authorList>
            <person name="Aradska J."/>
            <person name="Bulat T."/>
            <person name="Smidak R."/>
            <person name="Sarate P."/>
            <person name="Gangsoo J."/>
            <person name="Sialana F."/>
            <person name="Bilban M."/>
            <person name="Lubec G."/>
        </authorList>
    </citation>
    <scope>NUCLEOTIDE SEQUENCE</scope>
    <source>
        <tissue evidence="4">Skin</tissue>
    </source>
</reference>
<feature type="non-terminal residue" evidence="4">
    <location>
        <position position="1"/>
    </location>
</feature>
<sequence length="60" mass="6734">TLEQQEKHATTLKTTALFAAVTNLNNHQVSEKILQSSMTQDPFPKPSHVPNNMTESNREV</sequence>
<dbReference type="EMBL" id="HACG01030960">
    <property type="protein sequence ID" value="CEK77825.1"/>
    <property type="molecule type" value="Transcribed_RNA"/>
</dbReference>
<dbReference type="AlphaFoldDB" id="A0A0B7AAZ3"/>
<evidence type="ECO:0000313" key="4">
    <source>
        <dbReference type="EMBL" id="CEK77827.1"/>
    </source>
</evidence>
<gene>
    <name evidence="4" type="primary">ORF106854</name>
    <name evidence="2" type="synonym">ORF106848</name>
    <name evidence="3" type="synonym">ORF106851</name>
    <name evidence="5" type="synonym">ORF106857</name>
</gene>
<proteinExistence type="predicted"/>
<evidence type="ECO:0000313" key="3">
    <source>
        <dbReference type="EMBL" id="CEK77826.1"/>
    </source>
</evidence>
<organism evidence="4">
    <name type="scientific">Arion vulgaris</name>
    <dbReference type="NCBI Taxonomy" id="1028688"/>
    <lineage>
        <taxon>Eukaryota</taxon>
        <taxon>Metazoa</taxon>
        <taxon>Spiralia</taxon>
        <taxon>Lophotrochozoa</taxon>
        <taxon>Mollusca</taxon>
        <taxon>Gastropoda</taxon>
        <taxon>Heterobranchia</taxon>
        <taxon>Euthyneura</taxon>
        <taxon>Panpulmonata</taxon>
        <taxon>Eupulmonata</taxon>
        <taxon>Stylommatophora</taxon>
        <taxon>Helicina</taxon>
        <taxon>Arionoidea</taxon>
        <taxon>Arionidae</taxon>
        <taxon>Arion</taxon>
    </lineage>
</organism>
<accession>A0A0B7AAZ3</accession>